<evidence type="ECO:0000313" key="2">
    <source>
        <dbReference type="Proteomes" id="UP000707356"/>
    </source>
</evidence>
<accession>A0A951U6P6</accession>
<dbReference type="EMBL" id="JAHHHV010000080">
    <property type="protein sequence ID" value="MBW4467731.1"/>
    <property type="molecule type" value="Genomic_DNA"/>
</dbReference>
<comment type="caution">
    <text evidence="1">The sequence shown here is derived from an EMBL/GenBank/DDBJ whole genome shotgun (WGS) entry which is preliminary data.</text>
</comment>
<gene>
    <name evidence="1" type="ORF">KME07_20075</name>
</gene>
<proteinExistence type="predicted"/>
<dbReference type="AlphaFoldDB" id="A0A951U6P6"/>
<protein>
    <submittedName>
        <fullName evidence="1">Uncharacterized protein</fullName>
    </submittedName>
</protein>
<dbReference type="Proteomes" id="UP000707356">
    <property type="component" value="Unassembled WGS sequence"/>
</dbReference>
<name>A0A951U6P6_9CYAN</name>
<organism evidence="1 2">
    <name type="scientific">Pegethrix bostrychoides GSE-TBD4-15B</name>
    <dbReference type="NCBI Taxonomy" id="2839662"/>
    <lineage>
        <taxon>Bacteria</taxon>
        <taxon>Bacillati</taxon>
        <taxon>Cyanobacteriota</taxon>
        <taxon>Cyanophyceae</taxon>
        <taxon>Oculatellales</taxon>
        <taxon>Oculatellaceae</taxon>
        <taxon>Pegethrix</taxon>
    </lineage>
</organism>
<reference evidence="1" key="1">
    <citation type="submission" date="2021-05" db="EMBL/GenBank/DDBJ databases">
        <authorList>
            <person name="Pietrasiak N."/>
            <person name="Ward R."/>
            <person name="Stajich J.E."/>
            <person name="Kurbessoian T."/>
        </authorList>
    </citation>
    <scope>NUCLEOTIDE SEQUENCE</scope>
    <source>
        <strain evidence="1">GSE-TBD4-15B</strain>
    </source>
</reference>
<reference evidence="1" key="2">
    <citation type="journal article" date="2022" name="Microbiol. Resour. Announc.">
        <title>Metagenome Sequencing to Explore Phylogenomics of Terrestrial Cyanobacteria.</title>
        <authorList>
            <person name="Ward R.D."/>
            <person name="Stajich J.E."/>
            <person name="Johansen J.R."/>
            <person name="Huntemann M."/>
            <person name="Clum A."/>
            <person name="Foster B."/>
            <person name="Foster B."/>
            <person name="Roux S."/>
            <person name="Palaniappan K."/>
            <person name="Varghese N."/>
            <person name="Mukherjee S."/>
            <person name="Reddy T.B.K."/>
            <person name="Daum C."/>
            <person name="Copeland A."/>
            <person name="Chen I.A."/>
            <person name="Ivanova N.N."/>
            <person name="Kyrpides N.C."/>
            <person name="Shapiro N."/>
            <person name="Eloe-Fadrosh E.A."/>
            <person name="Pietrasiak N."/>
        </authorList>
    </citation>
    <scope>NUCLEOTIDE SEQUENCE</scope>
    <source>
        <strain evidence="1">GSE-TBD4-15B</strain>
    </source>
</reference>
<evidence type="ECO:0000313" key="1">
    <source>
        <dbReference type="EMBL" id="MBW4467731.1"/>
    </source>
</evidence>
<sequence length="66" mass="7128">MSKAAPDIQSESVKSELLQQDLVRSSMKNLSGESGFRLFCKAAKLLLRDEKSGLGCAPIKAVPSYV</sequence>